<organism evidence="1 2">
    <name type="scientific">Desertifilum tharense IPPAS B-1220</name>
    <dbReference type="NCBI Taxonomy" id="1781255"/>
    <lineage>
        <taxon>Bacteria</taxon>
        <taxon>Bacillati</taxon>
        <taxon>Cyanobacteriota</taxon>
        <taxon>Cyanophyceae</taxon>
        <taxon>Desertifilales</taxon>
        <taxon>Desertifilaceae</taxon>
        <taxon>Desertifilum</taxon>
    </lineage>
</organism>
<dbReference type="Proteomes" id="UP000095472">
    <property type="component" value="Chromosome"/>
</dbReference>
<dbReference type="EMBL" id="CP182909">
    <property type="protein sequence ID" value="XPM62888.1"/>
    <property type="molecule type" value="Genomic_DNA"/>
</dbReference>
<accession>A0ACD5GPT9</accession>
<protein>
    <submittedName>
        <fullName evidence="1">Uncharacterized protein</fullName>
    </submittedName>
</protein>
<sequence>MSEKGSINTSLGSLDSFSDEGTAGNVILQAFRDIATADINTYAGKASVQGEIQGGNIAIATTQGRIDTSAGELGTFAWEGNAGNVTLEAFGDIFTGVIGAYTLGQGTFQGGNIQIISHTGTIATNRGNLQAEASIPAKADVASEAIASIFGTQKCQPRYLFSRRTGRQCVTTSTQWDYYQPY</sequence>
<reference evidence="1 2" key="1">
    <citation type="journal article" date="2016" name="Genome Announc.">
        <title>Draft Genome Sequence of the Thermotolerant Cyanobacterium Desertifilum sp. IPPAS B-1220.</title>
        <authorList>
            <person name="Mironov K.S."/>
            <person name="Sinetova M.A."/>
            <person name="Bolatkhan K."/>
            <person name="Zayadan B.K."/>
            <person name="Ustinova V.V."/>
            <person name="Kupriyanova E.V."/>
            <person name="Skrypnik A.N."/>
            <person name="Gogoleva N.E."/>
            <person name="Gogolev Y.V."/>
            <person name="Los D.A."/>
        </authorList>
    </citation>
    <scope>NUCLEOTIDE SEQUENCE [LARGE SCALE GENOMIC DNA]</scope>
    <source>
        <strain evidence="1 2">IPPAS B-1220</strain>
    </source>
</reference>
<gene>
    <name evidence="1" type="ORF">BH720_025635</name>
</gene>
<evidence type="ECO:0000313" key="1">
    <source>
        <dbReference type="EMBL" id="XPM62888.1"/>
    </source>
</evidence>
<proteinExistence type="predicted"/>
<name>A0ACD5GPT9_9CYAN</name>
<evidence type="ECO:0000313" key="2">
    <source>
        <dbReference type="Proteomes" id="UP000095472"/>
    </source>
</evidence>
<keyword evidence="2" id="KW-1185">Reference proteome</keyword>